<comment type="caution">
    <text evidence="1">The sequence shown here is derived from an EMBL/GenBank/DDBJ whole genome shotgun (WGS) entry which is preliminary data.</text>
</comment>
<reference evidence="1 2" key="1">
    <citation type="submission" date="2022-03" db="EMBL/GenBank/DDBJ databases">
        <title>Parabacteroides sp. nov. isolated from swine feces.</title>
        <authorList>
            <person name="Bak J.E."/>
        </authorList>
    </citation>
    <scope>NUCLEOTIDE SEQUENCE [LARGE SCALE GENOMIC DNA]</scope>
    <source>
        <strain evidence="1 2">AGMB00274</strain>
    </source>
</reference>
<proteinExistence type="predicted"/>
<accession>A0ABT0C3M0</accession>
<sequence length="275" mass="32224">MAVLIPELLSKESENYIVSIRLMPDGLSFSGYNPRIKGSFFIHEEKWNSHDSYLKQVEDFFFAHDFLSCTFKRFYVVQAHSDYTLVPLSLFLEKKADELYAFTFGPAAERQVLYQSLKEDNQVLLYSMMPEVYTFCTRSLVNPVFVHTQSAVFTFWKQRSLAMAFQVMFLSLSTDRLTIACYKQGQLLFTNYFQVTAYKEILYYTLYIWKQQQFDVQKDLLYLSGEAQQTKELKMALTAYIQHVDMLDYPSEVYLMGTEILRTPIDLIALSLCEL</sequence>
<dbReference type="Gene3D" id="3.30.420.260">
    <property type="match status" value="1"/>
</dbReference>
<protein>
    <submittedName>
        <fullName evidence="1">DUF3822 family protein</fullName>
    </submittedName>
</protein>
<dbReference type="Proteomes" id="UP001165444">
    <property type="component" value="Unassembled WGS sequence"/>
</dbReference>
<evidence type="ECO:0000313" key="1">
    <source>
        <dbReference type="EMBL" id="MCJ2381602.1"/>
    </source>
</evidence>
<gene>
    <name evidence="1" type="ORF">MUN53_13455</name>
</gene>
<dbReference type="InterPro" id="IPR024213">
    <property type="entry name" value="DUF3822"/>
</dbReference>
<evidence type="ECO:0000313" key="2">
    <source>
        <dbReference type="Proteomes" id="UP001165444"/>
    </source>
</evidence>
<dbReference type="EMBL" id="JAKZMM010000038">
    <property type="protein sequence ID" value="MCJ2381602.1"/>
    <property type="molecule type" value="Genomic_DNA"/>
</dbReference>
<dbReference type="RefSeq" id="WP_243326012.1">
    <property type="nucleotide sequence ID" value="NZ_JAKZMM010000038.1"/>
</dbReference>
<dbReference type="Gene3D" id="3.30.420.250">
    <property type="match status" value="1"/>
</dbReference>
<organism evidence="1 2">
    <name type="scientific">Parabacteroides faecalis</name>
    <dbReference type="NCBI Taxonomy" id="2924040"/>
    <lineage>
        <taxon>Bacteria</taxon>
        <taxon>Pseudomonadati</taxon>
        <taxon>Bacteroidota</taxon>
        <taxon>Bacteroidia</taxon>
        <taxon>Bacteroidales</taxon>
        <taxon>Tannerellaceae</taxon>
        <taxon>Parabacteroides</taxon>
    </lineage>
</organism>
<name>A0ABT0C3M0_9BACT</name>
<dbReference type="Pfam" id="PF12864">
    <property type="entry name" value="DUF3822"/>
    <property type="match status" value="1"/>
</dbReference>
<keyword evidence="2" id="KW-1185">Reference proteome</keyword>
<dbReference type="CDD" id="cd24013">
    <property type="entry name" value="ASKHA_ATPase_BT3980-like"/>
    <property type="match status" value="1"/>
</dbReference>